<gene>
    <name evidence="2" type="ORF">J2X05_001712</name>
</gene>
<evidence type="ECO:0000313" key="2">
    <source>
        <dbReference type="EMBL" id="MDR7089706.1"/>
    </source>
</evidence>
<evidence type="ECO:0000256" key="1">
    <source>
        <dbReference type="SAM" id="MobiDB-lite"/>
    </source>
</evidence>
<dbReference type="EMBL" id="JAVDVX010000002">
    <property type="protein sequence ID" value="MDR7089706.1"/>
    <property type="molecule type" value="Genomic_DNA"/>
</dbReference>
<dbReference type="Proteomes" id="UP001253595">
    <property type="component" value="Unassembled WGS sequence"/>
</dbReference>
<organism evidence="2 3">
    <name type="scientific">Cellvibrio fibrivorans</name>
    <dbReference type="NCBI Taxonomy" id="126350"/>
    <lineage>
        <taxon>Bacteria</taxon>
        <taxon>Pseudomonadati</taxon>
        <taxon>Pseudomonadota</taxon>
        <taxon>Gammaproteobacteria</taxon>
        <taxon>Cellvibrionales</taxon>
        <taxon>Cellvibrionaceae</taxon>
        <taxon>Cellvibrio</taxon>
    </lineage>
</organism>
<protein>
    <recommendedName>
        <fullName evidence="4">ApbE family protein</fullName>
    </recommendedName>
</protein>
<accession>A0ABU1UX21</accession>
<reference evidence="2 3" key="1">
    <citation type="submission" date="2023-07" db="EMBL/GenBank/DDBJ databases">
        <title>Sorghum-associated microbial communities from plants grown in Nebraska, USA.</title>
        <authorList>
            <person name="Schachtman D."/>
        </authorList>
    </citation>
    <scope>NUCLEOTIDE SEQUENCE [LARGE SCALE GENOMIC DNA]</scope>
    <source>
        <strain evidence="2 3">BE190</strain>
    </source>
</reference>
<evidence type="ECO:0000313" key="3">
    <source>
        <dbReference type="Proteomes" id="UP001253595"/>
    </source>
</evidence>
<dbReference type="Pfam" id="PF04400">
    <property type="entry name" value="NqrM"/>
    <property type="match status" value="1"/>
</dbReference>
<sequence length="84" mass="8589">MAVLVVTLLVMLFVALALSISVLAGRKPVSGSCGGVGKALGDPNYVCELCGGDEAKCAEEKAKPTRSATDSADLSYDASRPSKK</sequence>
<proteinExistence type="predicted"/>
<evidence type="ECO:0008006" key="4">
    <source>
        <dbReference type="Google" id="ProtNLM"/>
    </source>
</evidence>
<keyword evidence="3" id="KW-1185">Reference proteome</keyword>
<dbReference type="InterPro" id="IPR007495">
    <property type="entry name" value="NqrM"/>
</dbReference>
<comment type="caution">
    <text evidence="2">The sequence shown here is derived from an EMBL/GenBank/DDBJ whole genome shotgun (WGS) entry which is preliminary data.</text>
</comment>
<dbReference type="RefSeq" id="WP_310071201.1">
    <property type="nucleotide sequence ID" value="NZ_JAVDVX010000002.1"/>
</dbReference>
<name>A0ABU1UX21_9GAMM</name>
<feature type="region of interest" description="Disordered" evidence="1">
    <location>
        <begin position="61"/>
        <end position="84"/>
    </location>
</feature>